<reference evidence="1 2" key="1">
    <citation type="submission" date="2019-03" db="EMBL/GenBank/DDBJ databases">
        <title>Draft genome sequences of novel Actinobacteria.</title>
        <authorList>
            <person name="Sahin N."/>
            <person name="Ay H."/>
            <person name="Saygin H."/>
        </authorList>
    </citation>
    <scope>NUCLEOTIDE SEQUENCE [LARGE SCALE GENOMIC DNA]</scope>
    <source>
        <strain evidence="1 2">H3C3</strain>
    </source>
</reference>
<dbReference type="Proteomes" id="UP000294513">
    <property type="component" value="Unassembled WGS sequence"/>
</dbReference>
<evidence type="ECO:0000313" key="2">
    <source>
        <dbReference type="Proteomes" id="UP000294513"/>
    </source>
</evidence>
<keyword evidence="2" id="KW-1185">Reference proteome</keyword>
<accession>A0A4R5CDV1</accession>
<proteinExistence type="predicted"/>
<sequence>MAGDRYLVGPDGVRVEAVELADEDVAYARRRHRDAQAGEAFFVVTRRGRLVGYCRDIEEVAELVDLQSLRGPDSAAEDAG</sequence>
<dbReference type="AlphaFoldDB" id="A0A4R5CDV1"/>
<gene>
    <name evidence="1" type="ORF">E1298_01375</name>
</gene>
<comment type="caution">
    <text evidence="1">The sequence shown here is derived from an EMBL/GenBank/DDBJ whole genome shotgun (WGS) entry which is preliminary data.</text>
</comment>
<organism evidence="1 2">
    <name type="scientific">Actinomadura rubrisoli</name>
    <dbReference type="NCBI Taxonomy" id="2530368"/>
    <lineage>
        <taxon>Bacteria</taxon>
        <taxon>Bacillati</taxon>
        <taxon>Actinomycetota</taxon>
        <taxon>Actinomycetes</taxon>
        <taxon>Streptosporangiales</taxon>
        <taxon>Thermomonosporaceae</taxon>
        <taxon>Actinomadura</taxon>
    </lineage>
</organism>
<dbReference type="RefSeq" id="WP_131888876.1">
    <property type="nucleotide sequence ID" value="NZ_SMKU01000002.1"/>
</dbReference>
<protein>
    <submittedName>
        <fullName evidence="1">Uncharacterized protein</fullName>
    </submittedName>
</protein>
<evidence type="ECO:0000313" key="1">
    <source>
        <dbReference type="EMBL" id="TDD97715.1"/>
    </source>
</evidence>
<dbReference type="OrthoDB" id="3481734at2"/>
<name>A0A4R5CDV1_9ACTN</name>
<dbReference type="EMBL" id="SMKU01000002">
    <property type="protein sequence ID" value="TDD97715.1"/>
    <property type="molecule type" value="Genomic_DNA"/>
</dbReference>